<dbReference type="PROSITE" id="PS51085">
    <property type="entry name" value="2FE2S_FER_2"/>
    <property type="match status" value="1"/>
</dbReference>
<feature type="domain" description="FAD-binding FR-type" evidence="4">
    <location>
        <begin position="93"/>
        <end position="192"/>
    </location>
</feature>
<feature type="domain" description="2Fe-2S ferredoxin-type" evidence="3">
    <location>
        <begin position="3"/>
        <end position="86"/>
    </location>
</feature>
<name>A0A934TV44_9BURK</name>
<evidence type="ECO:0000313" key="6">
    <source>
        <dbReference type="Proteomes" id="UP000630528"/>
    </source>
</evidence>
<dbReference type="RefSeq" id="WP_201174478.1">
    <property type="nucleotide sequence ID" value="NZ_JAEPWM010000008.1"/>
</dbReference>
<dbReference type="InterPro" id="IPR017938">
    <property type="entry name" value="Riboflavin_synthase-like_b-brl"/>
</dbReference>
<evidence type="ECO:0000256" key="1">
    <source>
        <dbReference type="ARBA" id="ARBA00001974"/>
    </source>
</evidence>
<proteinExistence type="predicted"/>
<dbReference type="InterPro" id="IPR001041">
    <property type="entry name" value="2Fe-2S_ferredoxin-type"/>
</dbReference>
<dbReference type="SUPFAM" id="SSF54292">
    <property type="entry name" value="2Fe-2S ferredoxin-like"/>
    <property type="match status" value="1"/>
</dbReference>
<dbReference type="InterPro" id="IPR050415">
    <property type="entry name" value="MRET"/>
</dbReference>
<organism evidence="5 6">
    <name type="scientific">Ramlibacter ginsenosidimutans</name>
    <dbReference type="NCBI Taxonomy" id="502333"/>
    <lineage>
        <taxon>Bacteria</taxon>
        <taxon>Pseudomonadati</taxon>
        <taxon>Pseudomonadota</taxon>
        <taxon>Betaproteobacteria</taxon>
        <taxon>Burkholderiales</taxon>
        <taxon>Comamonadaceae</taxon>
        <taxon>Ramlibacter</taxon>
    </lineage>
</organism>
<dbReference type="GO" id="GO:0016491">
    <property type="term" value="F:oxidoreductase activity"/>
    <property type="evidence" value="ECO:0007669"/>
    <property type="project" value="InterPro"/>
</dbReference>
<gene>
    <name evidence="5" type="ORF">JJB11_17905</name>
</gene>
<dbReference type="PRINTS" id="PR00410">
    <property type="entry name" value="PHEHYDRXLASE"/>
</dbReference>
<dbReference type="Pfam" id="PF00970">
    <property type="entry name" value="FAD_binding_6"/>
    <property type="match status" value="1"/>
</dbReference>
<evidence type="ECO:0000256" key="2">
    <source>
        <dbReference type="ARBA" id="ARBA00022714"/>
    </source>
</evidence>
<dbReference type="Gene3D" id="2.40.30.10">
    <property type="entry name" value="Translation factors"/>
    <property type="match status" value="1"/>
</dbReference>
<dbReference type="Pfam" id="PF00175">
    <property type="entry name" value="NAD_binding_1"/>
    <property type="match status" value="1"/>
</dbReference>
<dbReference type="PROSITE" id="PS00197">
    <property type="entry name" value="2FE2S_FER_1"/>
    <property type="match status" value="1"/>
</dbReference>
<keyword evidence="2" id="KW-0408">Iron</keyword>
<dbReference type="SUPFAM" id="SSF63380">
    <property type="entry name" value="Riboflavin synthase domain-like"/>
    <property type="match status" value="1"/>
</dbReference>
<keyword evidence="2" id="KW-0001">2Fe-2S</keyword>
<dbReference type="Gene3D" id="3.10.20.30">
    <property type="match status" value="1"/>
</dbReference>
<sequence>MAFDIRIAGTDVHFPCAAGQNILDAALAAGIEMPYSCRKGVCGNCAGGVAAGEVQSPPSEAKPAGQHLYCQCLPQTDLEIVPEAWHRFDPHSRKTFSAKVFRNTLAAADVSVLQLRLPAGQRAKFKAGQYLQVMLPDGSRRSYSMANPPHESDTLQLHIRHVAGGQFTQIVPQLKTGDTLQVELPYGSFELKEESTAPMVCVVGGTGFAPVKSLLDDMVKKKVMRPVTLIWGGRDRHGLYLLSAVEKWRKQFPGFAFVPALEDAADAQALDGFHGRVDDAVRTRFASLAGHEVYCCGSPAMVAAVRKACVAERGLDAHHFFSDVFVPGPVAG</sequence>
<dbReference type="PANTHER" id="PTHR47354:SF5">
    <property type="entry name" value="PROTEIN RFBI"/>
    <property type="match status" value="1"/>
</dbReference>
<evidence type="ECO:0000313" key="5">
    <source>
        <dbReference type="EMBL" id="MBK6007978.1"/>
    </source>
</evidence>
<accession>A0A934TV44</accession>
<protein>
    <submittedName>
        <fullName evidence="5">2Fe-2S iron-sulfur cluster binding domain-containing protein</fullName>
    </submittedName>
</protein>
<dbReference type="Pfam" id="PF00111">
    <property type="entry name" value="Fer2"/>
    <property type="match status" value="1"/>
</dbReference>
<dbReference type="InterPro" id="IPR008333">
    <property type="entry name" value="Cbr1-like_FAD-bd_dom"/>
</dbReference>
<dbReference type="InterPro" id="IPR006058">
    <property type="entry name" value="2Fe2S_fd_BS"/>
</dbReference>
<dbReference type="CDD" id="cd06189">
    <property type="entry name" value="flavin_oxioreductase"/>
    <property type="match status" value="1"/>
</dbReference>
<dbReference type="SUPFAM" id="SSF52343">
    <property type="entry name" value="Ferredoxin reductase-like, C-terminal NADP-linked domain"/>
    <property type="match status" value="1"/>
</dbReference>
<evidence type="ECO:0000259" key="4">
    <source>
        <dbReference type="PROSITE" id="PS51384"/>
    </source>
</evidence>
<keyword evidence="2" id="KW-0411">Iron-sulfur</keyword>
<dbReference type="InterPro" id="IPR012675">
    <property type="entry name" value="Beta-grasp_dom_sf"/>
</dbReference>
<dbReference type="InterPro" id="IPR017927">
    <property type="entry name" value="FAD-bd_FR_type"/>
</dbReference>
<dbReference type="Proteomes" id="UP000630528">
    <property type="component" value="Unassembled WGS sequence"/>
</dbReference>
<dbReference type="GO" id="GO:0051537">
    <property type="term" value="F:2 iron, 2 sulfur cluster binding"/>
    <property type="evidence" value="ECO:0007669"/>
    <property type="project" value="UniProtKB-KW"/>
</dbReference>
<dbReference type="PROSITE" id="PS51384">
    <property type="entry name" value="FAD_FR"/>
    <property type="match status" value="1"/>
</dbReference>
<comment type="caution">
    <text evidence="5">The sequence shown here is derived from an EMBL/GenBank/DDBJ whole genome shotgun (WGS) entry which is preliminary data.</text>
</comment>
<comment type="cofactor">
    <cofactor evidence="1">
        <name>FAD</name>
        <dbReference type="ChEBI" id="CHEBI:57692"/>
    </cofactor>
</comment>
<dbReference type="EMBL" id="JAEPWM010000008">
    <property type="protein sequence ID" value="MBK6007978.1"/>
    <property type="molecule type" value="Genomic_DNA"/>
</dbReference>
<dbReference type="Gene3D" id="3.40.50.80">
    <property type="entry name" value="Nucleotide-binding domain of ferredoxin-NADP reductase (FNR) module"/>
    <property type="match status" value="1"/>
</dbReference>
<dbReference type="InterPro" id="IPR036010">
    <property type="entry name" value="2Fe-2S_ferredoxin-like_sf"/>
</dbReference>
<evidence type="ECO:0000259" key="3">
    <source>
        <dbReference type="PROSITE" id="PS51085"/>
    </source>
</evidence>
<keyword evidence="6" id="KW-1185">Reference proteome</keyword>
<dbReference type="CDD" id="cd00207">
    <property type="entry name" value="fer2"/>
    <property type="match status" value="1"/>
</dbReference>
<dbReference type="InterPro" id="IPR039261">
    <property type="entry name" value="FNR_nucleotide-bd"/>
</dbReference>
<dbReference type="AlphaFoldDB" id="A0A934TV44"/>
<dbReference type="InterPro" id="IPR001433">
    <property type="entry name" value="OxRdtase_FAD/NAD-bd"/>
</dbReference>
<reference evidence="5" key="2">
    <citation type="submission" date="2021-01" db="EMBL/GenBank/DDBJ databases">
        <authorList>
            <person name="Kang M."/>
        </authorList>
    </citation>
    <scope>NUCLEOTIDE SEQUENCE</scope>
    <source>
        <strain evidence="5">KACC 17527</strain>
    </source>
</reference>
<reference evidence="5" key="1">
    <citation type="journal article" date="2012" name="J. Microbiol. Biotechnol.">
        <title>Ramlibacter ginsenosidimutans sp. nov., with ginsenoside-converting activity.</title>
        <authorList>
            <person name="Wang L."/>
            <person name="An D.S."/>
            <person name="Kim S.G."/>
            <person name="Jin F.X."/>
            <person name="Kim S.C."/>
            <person name="Lee S.T."/>
            <person name="Im W.T."/>
        </authorList>
    </citation>
    <scope>NUCLEOTIDE SEQUENCE</scope>
    <source>
        <strain evidence="5">KACC 17527</strain>
    </source>
</reference>
<dbReference type="PANTHER" id="PTHR47354">
    <property type="entry name" value="NADH OXIDOREDUCTASE HCR"/>
    <property type="match status" value="1"/>
</dbReference>
<keyword evidence="2" id="KW-0479">Metal-binding</keyword>